<reference evidence="11 12" key="1">
    <citation type="submission" date="2019-12" db="EMBL/GenBank/DDBJ databases">
        <authorList>
            <person name="Huq M.A."/>
        </authorList>
    </citation>
    <scope>NUCLEOTIDE SEQUENCE [LARGE SCALE GENOMIC DNA]</scope>
    <source>
        <strain evidence="11 12">MAH-18</strain>
    </source>
</reference>
<keyword evidence="9" id="KW-0812">Transmembrane</keyword>
<dbReference type="EMBL" id="WSEK01000003">
    <property type="protein sequence ID" value="MVQ47579.1"/>
    <property type="molecule type" value="Genomic_DNA"/>
</dbReference>
<proteinExistence type="predicted"/>
<evidence type="ECO:0000313" key="12">
    <source>
        <dbReference type="Proteomes" id="UP000473525"/>
    </source>
</evidence>
<keyword evidence="5 11" id="KW-0418">Kinase</keyword>
<organism evidence="11 12">
    <name type="scientific">Nocardioides agri</name>
    <dbReference type="NCBI Taxonomy" id="2682843"/>
    <lineage>
        <taxon>Bacteria</taxon>
        <taxon>Bacillati</taxon>
        <taxon>Actinomycetota</taxon>
        <taxon>Actinomycetes</taxon>
        <taxon>Propionibacteriales</taxon>
        <taxon>Nocardioidaceae</taxon>
        <taxon>Nocardioides</taxon>
    </lineage>
</organism>
<evidence type="ECO:0000256" key="8">
    <source>
        <dbReference type="SAM" id="MobiDB-lite"/>
    </source>
</evidence>
<evidence type="ECO:0000256" key="7">
    <source>
        <dbReference type="PROSITE-ProRule" id="PRU10141"/>
    </source>
</evidence>
<dbReference type="PANTHER" id="PTHR43289">
    <property type="entry name" value="MITOGEN-ACTIVATED PROTEIN KINASE KINASE KINASE 20-RELATED"/>
    <property type="match status" value="1"/>
</dbReference>
<dbReference type="Pfam" id="PF00069">
    <property type="entry name" value="Pkinase"/>
    <property type="match status" value="1"/>
</dbReference>
<keyword evidence="4 7" id="KW-0547">Nucleotide-binding</keyword>
<dbReference type="CDD" id="cd14014">
    <property type="entry name" value="STKc_PknB_like"/>
    <property type="match status" value="1"/>
</dbReference>
<dbReference type="AlphaFoldDB" id="A0A6L6XK59"/>
<evidence type="ECO:0000256" key="9">
    <source>
        <dbReference type="SAM" id="Phobius"/>
    </source>
</evidence>
<evidence type="ECO:0000256" key="5">
    <source>
        <dbReference type="ARBA" id="ARBA00022777"/>
    </source>
</evidence>
<dbReference type="InterPro" id="IPR000719">
    <property type="entry name" value="Prot_kinase_dom"/>
</dbReference>
<dbReference type="EC" id="2.7.11.1" evidence="1"/>
<feature type="domain" description="Protein kinase" evidence="10">
    <location>
        <begin position="51"/>
        <end position="314"/>
    </location>
</feature>
<dbReference type="Proteomes" id="UP000473525">
    <property type="component" value="Unassembled WGS sequence"/>
</dbReference>
<evidence type="ECO:0000256" key="6">
    <source>
        <dbReference type="ARBA" id="ARBA00022840"/>
    </source>
</evidence>
<comment type="caution">
    <text evidence="11">The sequence shown here is derived from an EMBL/GenBank/DDBJ whole genome shotgun (WGS) entry which is preliminary data.</text>
</comment>
<dbReference type="PROSITE" id="PS50011">
    <property type="entry name" value="PROTEIN_KINASE_DOM"/>
    <property type="match status" value="1"/>
</dbReference>
<evidence type="ECO:0000259" key="10">
    <source>
        <dbReference type="PROSITE" id="PS50011"/>
    </source>
</evidence>
<dbReference type="GO" id="GO:0004674">
    <property type="term" value="F:protein serine/threonine kinase activity"/>
    <property type="evidence" value="ECO:0007669"/>
    <property type="project" value="UniProtKB-KW"/>
</dbReference>
<evidence type="ECO:0000256" key="4">
    <source>
        <dbReference type="ARBA" id="ARBA00022741"/>
    </source>
</evidence>
<evidence type="ECO:0000256" key="3">
    <source>
        <dbReference type="ARBA" id="ARBA00022679"/>
    </source>
</evidence>
<keyword evidence="6 7" id="KW-0067">ATP-binding</keyword>
<dbReference type="Gene3D" id="3.30.200.20">
    <property type="entry name" value="Phosphorylase Kinase, domain 1"/>
    <property type="match status" value="1"/>
</dbReference>
<dbReference type="InterPro" id="IPR008271">
    <property type="entry name" value="Ser/Thr_kinase_AS"/>
</dbReference>
<keyword evidence="3" id="KW-0808">Transferase</keyword>
<dbReference type="InterPro" id="IPR011009">
    <property type="entry name" value="Kinase-like_dom_sf"/>
</dbReference>
<evidence type="ECO:0000313" key="11">
    <source>
        <dbReference type="EMBL" id="MVQ47579.1"/>
    </source>
</evidence>
<dbReference type="GO" id="GO:0005524">
    <property type="term" value="F:ATP binding"/>
    <property type="evidence" value="ECO:0007669"/>
    <property type="project" value="UniProtKB-UniRule"/>
</dbReference>
<feature type="region of interest" description="Disordered" evidence="8">
    <location>
        <begin position="372"/>
        <end position="398"/>
    </location>
</feature>
<dbReference type="PROSITE" id="PS00108">
    <property type="entry name" value="PROTEIN_KINASE_ST"/>
    <property type="match status" value="1"/>
</dbReference>
<dbReference type="SMART" id="SM00220">
    <property type="entry name" value="S_TKc"/>
    <property type="match status" value="1"/>
</dbReference>
<dbReference type="PANTHER" id="PTHR43289:SF6">
    <property type="entry name" value="SERINE_THREONINE-PROTEIN KINASE NEKL-3"/>
    <property type="match status" value="1"/>
</dbReference>
<dbReference type="SUPFAM" id="SSF56112">
    <property type="entry name" value="Protein kinase-like (PK-like)"/>
    <property type="match status" value="1"/>
</dbReference>
<keyword evidence="12" id="KW-1185">Reference proteome</keyword>
<protein>
    <recommendedName>
        <fullName evidence="1">non-specific serine/threonine protein kinase</fullName>
        <ecNumber evidence="1">2.7.11.1</ecNumber>
    </recommendedName>
</protein>
<keyword evidence="9" id="KW-1133">Transmembrane helix</keyword>
<sequence length="497" mass="52169">MRPRHSRSSRRVGSMFTGNLSGRDVRVKRAMGALTTLVGTGEGTTVIGGRYTLEQEIGRGGMGAVWLARDEVLGRSVALKRVGFGPGGGEPDLDRAEREARLAARLNHPHVVAVFDLLVDGDDRWLVMEHVPGVTLAELVRRDGPLSPDQAATLLRQAADALAAAHGAGIVHRDVKPSNILVGPDGQVKISDFGIARAQADASLTQTGLVTGSPAYLAPEVASGQVASQASDVWSLGATLFHALAGHPPYEVGDNVLGALYRIVNEDPPRLGAAAGWLAPVLDATMCQEPEQRWSMTQVRDVLAGGAAAPVPVVAPATRPVPAPEPTRAIAVPPVTPRRRPGLLLPALLVAGIAVAVLLAVWWAGLDDGTPEQADGGRSAAPDPSASSSAPAPEPAKTAEGMTTFIEDYLSTVTSDPKAAWTQLTPAFQAASGNFGQYQRFWRTIDSAHVVSSEADPDNGTVTYRVEYERADGSTASDEVTLRLEGRDGDYLIAGES</sequence>
<feature type="transmembrane region" description="Helical" evidence="9">
    <location>
        <begin position="343"/>
        <end position="364"/>
    </location>
</feature>
<dbReference type="Gene3D" id="1.10.510.10">
    <property type="entry name" value="Transferase(Phosphotransferase) domain 1"/>
    <property type="match status" value="1"/>
</dbReference>
<evidence type="ECO:0000256" key="2">
    <source>
        <dbReference type="ARBA" id="ARBA00022527"/>
    </source>
</evidence>
<feature type="compositionally biased region" description="Low complexity" evidence="8">
    <location>
        <begin position="379"/>
        <end position="391"/>
    </location>
</feature>
<name>A0A6L6XK59_9ACTN</name>
<feature type="binding site" evidence="7">
    <location>
        <position position="80"/>
    </location>
    <ligand>
        <name>ATP</name>
        <dbReference type="ChEBI" id="CHEBI:30616"/>
    </ligand>
</feature>
<dbReference type="InterPro" id="IPR017441">
    <property type="entry name" value="Protein_kinase_ATP_BS"/>
</dbReference>
<keyword evidence="2" id="KW-0723">Serine/threonine-protein kinase</keyword>
<gene>
    <name evidence="11" type="ORF">GON03_00165</name>
</gene>
<dbReference type="PROSITE" id="PS00107">
    <property type="entry name" value="PROTEIN_KINASE_ATP"/>
    <property type="match status" value="1"/>
</dbReference>
<keyword evidence="9" id="KW-0472">Membrane</keyword>
<evidence type="ECO:0000256" key="1">
    <source>
        <dbReference type="ARBA" id="ARBA00012513"/>
    </source>
</evidence>
<accession>A0A6L6XK59</accession>